<feature type="compositionally biased region" description="Polar residues" evidence="2">
    <location>
        <begin position="16"/>
        <end position="27"/>
    </location>
</feature>
<feature type="region of interest" description="Disordered" evidence="2">
    <location>
        <begin position="520"/>
        <end position="596"/>
    </location>
</feature>
<keyword evidence="1" id="KW-0597">Phosphoprotein</keyword>
<evidence type="ECO:0000313" key="6">
    <source>
        <dbReference type="Proteomes" id="UP001217754"/>
    </source>
</evidence>
<organism evidence="5 6">
    <name type="scientific">Malassezia japonica</name>
    <dbReference type="NCBI Taxonomy" id="223818"/>
    <lineage>
        <taxon>Eukaryota</taxon>
        <taxon>Fungi</taxon>
        <taxon>Dikarya</taxon>
        <taxon>Basidiomycota</taxon>
        <taxon>Ustilaginomycotina</taxon>
        <taxon>Malasseziomycetes</taxon>
        <taxon>Malasseziales</taxon>
        <taxon>Malasseziaceae</taxon>
        <taxon>Malassezia</taxon>
    </lineage>
</organism>
<keyword evidence="6" id="KW-1185">Reference proteome</keyword>
<feature type="region of interest" description="Disordered" evidence="2">
    <location>
        <begin position="700"/>
        <end position="746"/>
    </location>
</feature>
<feature type="compositionally biased region" description="Basic and acidic residues" evidence="2">
    <location>
        <begin position="262"/>
        <end position="276"/>
    </location>
</feature>
<evidence type="ECO:0008006" key="7">
    <source>
        <dbReference type="Google" id="ProtNLM"/>
    </source>
</evidence>
<dbReference type="EMBL" id="CP119959">
    <property type="protein sequence ID" value="WFD38430.1"/>
    <property type="molecule type" value="Genomic_DNA"/>
</dbReference>
<feature type="compositionally biased region" description="Acidic residues" evidence="2">
    <location>
        <begin position="277"/>
        <end position="291"/>
    </location>
</feature>
<feature type="domain" description="Ubinuclein middle" evidence="4">
    <location>
        <begin position="590"/>
        <end position="817"/>
    </location>
</feature>
<dbReference type="GeneID" id="85225032"/>
<evidence type="ECO:0000259" key="3">
    <source>
        <dbReference type="Pfam" id="PF08729"/>
    </source>
</evidence>
<dbReference type="InterPro" id="IPR014840">
    <property type="entry name" value="HRD"/>
</dbReference>
<protein>
    <recommendedName>
        <fullName evidence="7">Ubinuclein middle domain-containing protein</fullName>
    </recommendedName>
</protein>
<evidence type="ECO:0000256" key="2">
    <source>
        <dbReference type="SAM" id="MobiDB-lite"/>
    </source>
</evidence>
<feature type="compositionally biased region" description="Acidic residues" evidence="2">
    <location>
        <begin position="299"/>
        <end position="312"/>
    </location>
</feature>
<accession>A0AAF0J9P0</accession>
<dbReference type="Proteomes" id="UP001217754">
    <property type="component" value="Chromosome 2"/>
</dbReference>
<feature type="compositionally biased region" description="Acidic residues" evidence="2">
    <location>
        <begin position="723"/>
        <end position="743"/>
    </location>
</feature>
<feature type="region of interest" description="Disordered" evidence="2">
    <location>
        <begin position="1"/>
        <end position="360"/>
    </location>
</feature>
<dbReference type="Pfam" id="PF14075">
    <property type="entry name" value="UBN_AB"/>
    <property type="match status" value="1"/>
</dbReference>
<feature type="compositionally biased region" description="Basic and acidic residues" evidence="2">
    <location>
        <begin position="216"/>
        <end position="232"/>
    </location>
</feature>
<feature type="compositionally biased region" description="Low complexity" evidence="2">
    <location>
        <begin position="96"/>
        <end position="112"/>
    </location>
</feature>
<proteinExistence type="predicted"/>
<name>A0AAF0J9P0_9BASI</name>
<gene>
    <name evidence="5" type="ORF">MJAP1_001383</name>
</gene>
<feature type="compositionally biased region" description="Basic and acidic residues" evidence="2">
    <location>
        <begin position="28"/>
        <end position="42"/>
    </location>
</feature>
<sequence length="837" mass="91564">MDGAHAGDEPVAYATNVPSVLENATRTTDTKDTSAAEVETRVDAPTMPDPNTDAAPRELQAHSGAPEAEQPAPVNEEDRSEPESEAVKEAMSQSVPGTESEAASAEAPTEGATKGPTEKTRAATESEPQSASSTPAQGEPMHDEQDAPQEPAQDASSAAPTTDKEPASKPDDAPKEDAPKEDAPKEDAANGDLSKEDPPKDDTSKSDAPKSSALKPDTKPDAPKSKPTEPTRPKSRRVALLTQPLGTPVERTEASPAPTDSEADKGSASDTDRSGESDTENPTETEEDGAEAADKSAEAMDEDSSDSGEDDTGSASRKRPRSPSPEEDEPESVYSGPPPRPTIRLEVEVHPGGSSKSDYIIPVPKLSVSRMQSKHPKWAAWYSATYLEGESSHASYQPVGLSEQELEDLGGLAKLLQKYPSQNTSGNPRKRRADEYDVGSYDTKDPFVDDSELGMDEPTHIVKTRSDGFYVALGPVELARAKMTRPSSRSESAFRSSIGSLGAREGWAGYARQTNKLLAKRAASKKGHGPRTDKGESETAPTPPADGTPSEPEPSPAPPRPAPEPKPAAEPSPPASGRDKAEKKKNKYPTHPVHPQLQTMFDHLKTLVQRASFAVKTKFPPELKPPLIDTAKLAVELDEYNENFFNYLPSIFPYNRFTMMKLTKREFFPKHMEYYRELQEEHLDILYKLIQDDFPRQEAEYAASAEHTEGEKDAAADKVPESPPDDDQPDEKENDGEGDVDISTDDHAKRFRWNDEMRDELFTIVTVENAMSEIRNEKLKLENSPDTYSEINARKALYKRIADFVPEGWMNSTNVSREYGTLKKRRDRDALMELDEM</sequence>
<feature type="domain" description="Hpc2-related" evidence="3">
    <location>
        <begin position="429"/>
        <end position="477"/>
    </location>
</feature>
<feature type="compositionally biased region" description="Basic residues" evidence="2">
    <location>
        <begin position="520"/>
        <end position="529"/>
    </location>
</feature>
<dbReference type="InterPro" id="IPR026947">
    <property type="entry name" value="UBN_middle_dom"/>
</dbReference>
<dbReference type="RefSeq" id="XP_060121327.1">
    <property type="nucleotide sequence ID" value="XM_060265344.1"/>
</dbReference>
<evidence type="ECO:0000259" key="4">
    <source>
        <dbReference type="Pfam" id="PF14075"/>
    </source>
</evidence>
<feature type="region of interest" description="Disordered" evidence="2">
    <location>
        <begin position="419"/>
        <end position="454"/>
    </location>
</feature>
<feature type="compositionally biased region" description="Low complexity" evidence="2">
    <location>
        <begin position="485"/>
        <end position="500"/>
    </location>
</feature>
<dbReference type="Pfam" id="PF08729">
    <property type="entry name" value="HUN"/>
    <property type="match status" value="1"/>
</dbReference>
<reference evidence="5" key="1">
    <citation type="submission" date="2023-03" db="EMBL/GenBank/DDBJ databases">
        <title>Mating type loci evolution in Malassezia.</title>
        <authorList>
            <person name="Coelho M.A."/>
        </authorList>
    </citation>
    <scope>NUCLEOTIDE SEQUENCE</scope>
    <source>
        <strain evidence="5">CBS 9431</strain>
    </source>
</reference>
<evidence type="ECO:0000256" key="1">
    <source>
        <dbReference type="ARBA" id="ARBA00022553"/>
    </source>
</evidence>
<feature type="compositionally biased region" description="Pro residues" evidence="2">
    <location>
        <begin position="541"/>
        <end position="574"/>
    </location>
</feature>
<feature type="compositionally biased region" description="Polar residues" evidence="2">
    <location>
        <begin position="126"/>
        <end position="136"/>
    </location>
</feature>
<dbReference type="AlphaFoldDB" id="A0AAF0J9P0"/>
<feature type="compositionally biased region" description="Basic and acidic residues" evidence="2">
    <location>
        <begin position="706"/>
        <end position="720"/>
    </location>
</feature>
<evidence type="ECO:0000313" key="5">
    <source>
        <dbReference type="EMBL" id="WFD38430.1"/>
    </source>
</evidence>
<feature type="region of interest" description="Disordered" evidence="2">
    <location>
        <begin position="481"/>
        <end position="507"/>
    </location>
</feature>
<feature type="compositionally biased region" description="Basic and acidic residues" evidence="2">
    <location>
        <begin position="162"/>
        <end position="208"/>
    </location>
</feature>